<comment type="caution">
    <text evidence="1">The sequence shown here is derived from an EMBL/GenBank/DDBJ whole genome shotgun (WGS) entry which is preliminary data.</text>
</comment>
<keyword evidence="2" id="KW-1185">Reference proteome</keyword>
<accession>A0AAV4RXS6</accession>
<dbReference type="EMBL" id="BPLQ01006783">
    <property type="protein sequence ID" value="GIY25181.1"/>
    <property type="molecule type" value="Genomic_DNA"/>
</dbReference>
<evidence type="ECO:0000313" key="1">
    <source>
        <dbReference type="EMBL" id="GIY25181.1"/>
    </source>
</evidence>
<proteinExistence type="predicted"/>
<reference evidence="1 2" key="1">
    <citation type="submission" date="2021-06" db="EMBL/GenBank/DDBJ databases">
        <title>Caerostris darwini draft genome.</title>
        <authorList>
            <person name="Kono N."/>
            <person name="Arakawa K."/>
        </authorList>
    </citation>
    <scope>NUCLEOTIDE SEQUENCE [LARGE SCALE GENOMIC DNA]</scope>
</reference>
<name>A0AAV4RXS6_9ARAC</name>
<dbReference type="AlphaFoldDB" id="A0AAV4RXS6"/>
<dbReference type="Proteomes" id="UP001054837">
    <property type="component" value="Unassembled WGS sequence"/>
</dbReference>
<protein>
    <submittedName>
        <fullName evidence="1">Uncharacterized protein</fullName>
    </submittedName>
</protein>
<sequence>MCAINQYTGKPSVEFQKKDEKGKVVQTYLLGMINIAVVSMDKAIEKKCKCTRMVVLMFSNAELFDVRLFATETAAAEILPLSIWTKHENSLKLNRSAF</sequence>
<evidence type="ECO:0000313" key="2">
    <source>
        <dbReference type="Proteomes" id="UP001054837"/>
    </source>
</evidence>
<gene>
    <name evidence="1" type="ORF">CDAR_615501</name>
</gene>
<organism evidence="1 2">
    <name type="scientific">Caerostris darwini</name>
    <dbReference type="NCBI Taxonomy" id="1538125"/>
    <lineage>
        <taxon>Eukaryota</taxon>
        <taxon>Metazoa</taxon>
        <taxon>Ecdysozoa</taxon>
        <taxon>Arthropoda</taxon>
        <taxon>Chelicerata</taxon>
        <taxon>Arachnida</taxon>
        <taxon>Araneae</taxon>
        <taxon>Araneomorphae</taxon>
        <taxon>Entelegynae</taxon>
        <taxon>Araneoidea</taxon>
        <taxon>Araneidae</taxon>
        <taxon>Caerostris</taxon>
    </lineage>
</organism>